<proteinExistence type="predicted"/>
<evidence type="ECO:0000313" key="2">
    <source>
        <dbReference type="Proteomes" id="UP001281147"/>
    </source>
</evidence>
<reference evidence="1" key="1">
    <citation type="submission" date="2023-07" db="EMBL/GenBank/DDBJ databases">
        <title>Black Yeasts Isolated from many extreme environments.</title>
        <authorList>
            <person name="Coleine C."/>
            <person name="Stajich J.E."/>
            <person name="Selbmann L."/>
        </authorList>
    </citation>
    <scope>NUCLEOTIDE SEQUENCE</scope>
    <source>
        <strain evidence="1">CCFEE 5714</strain>
    </source>
</reference>
<organism evidence="1 2">
    <name type="scientific">Vermiconidia calcicola</name>
    <dbReference type="NCBI Taxonomy" id="1690605"/>
    <lineage>
        <taxon>Eukaryota</taxon>
        <taxon>Fungi</taxon>
        <taxon>Dikarya</taxon>
        <taxon>Ascomycota</taxon>
        <taxon>Pezizomycotina</taxon>
        <taxon>Dothideomycetes</taxon>
        <taxon>Dothideomycetidae</taxon>
        <taxon>Mycosphaerellales</taxon>
        <taxon>Extremaceae</taxon>
        <taxon>Vermiconidia</taxon>
    </lineage>
</organism>
<name>A0ACC3NFN0_9PEZI</name>
<evidence type="ECO:0000313" key="1">
    <source>
        <dbReference type="EMBL" id="KAK3716166.1"/>
    </source>
</evidence>
<keyword evidence="2" id="KW-1185">Reference proteome</keyword>
<dbReference type="Proteomes" id="UP001281147">
    <property type="component" value="Unassembled WGS sequence"/>
</dbReference>
<dbReference type="EMBL" id="JAUTXU010000044">
    <property type="protein sequence ID" value="KAK3716166.1"/>
    <property type="molecule type" value="Genomic_DNA"/>
</dbReference>
<comment type="caution">
    <text evidence="1">The sequence shown here is derived from an EMBL/GenBank/DDBJ whole genome shotgun (WGS) entry which is preliminary data.</text>
</comment>
<protein>
    <submittedName>
        <fullName evidence="1">Uncharacterized protein</fullName>
    </submittedName>
</protein>
<gene>
    <name evidence="1" type="ORF">LTR37_006611</name>
</gene>
<sequence>MDRSPLNKLPPEFRNYTFELALTQQDIATFTTNQNDTRRKSIFVNGDRTNDKHSRALTETCRCIRNETLGLFYSSNSFVHYAIVQYQRSPVSGARKPYVYQDLSTFTNHLASIGVTVLGSLEVLVRSYGCAAPHVNVDPCTIKDDFTPASGALWLLSKA</sequence>
<accession>A0ACC3NFN0</accession>